<feature type="signal peptide" evidence="1">
    <location>
        <begin position="1"/>
        <end position="26"/>
    </location>
</feature>
<sequence length="301" mass="33269">MTQTRKAWFALFLTAAFCLFSPPTRAGEAIAPCEAFQRILFLASDDTRLHQEVFQGLRSRLPQDIPLVYTALGGPDAAPWVQSTDCPCCLVVTSGTRALQHAAERVSRARVLSITIPREAYDRIMAQVPDPQRYAAVYMDIPLEQRIALTRRHLAGMERFAIVQSAQGPFAAQGADDPAEVVRLVSHGEADLVDTFTRAARQADAILTLPDRHIYNPRTIVSIMMTTYRQGTPLIGHSEALLRAGALLSIHAPPQRLGTEAAHLIRHPPADWGGTRQHTQEQVVAVNEQVARALRIHVERP</sequence>
<name>A0A1I4RSH5_ECTMO</name>
<gene>
    <name evidence="2" type="ORF">SAMN05421721_10954</name>
</gene>
<evidence type="ECO:0000256" key="1">
    <source>
        <dbReference type="SAM" id="SignalP"/>
    </source>
</evidence>
<dbReference type="AlphaFoldDB" id="A0A1I4RSH5"/>
<evidence type="ECO:0000313" key="3">
    <source>
        <dbReference type="Proteomes" id="UP000199556"/>
    </source>
</evidence>
<accession>A0A1I4RSH5</accession>
<dbReference type="OrthoDB" id="9178917at2"/>
<reference evidence="2 3" key="1">
    <citation type="submission" date="2016-10" db="EMBL/GenBank/DDBJ databases">
        <authorList>
            <person name="de Groot N.N."/>
        </authorList>
    </citation>
    <scope>NUCLEOTIDE SEQUENCE [LARGE SCALE GENOMIC DNA]</scope>
    <source>
        <strain evidence="2 3">DSM 4180</strain>
    </source>
</reference>
<feature type="chain" id="PRO_5011739467" evidence="1">
    <location>
        <begin position="27"/>
        <end position="301"/>
    </location>
</feature>
<dbReference type="RefSeq" id="WP_090485638.1">
    <property type="nucleotide sequence ID" value="NZ_FOUO01000009.1"/>
</dbReference>
<proteinExistence type="predicted"/>
<keyword evidence="3" id="KW-1185">Reference proteome</keyword>
<organism evidence="2 3">
    <name type="scientific">Ectothiorhodospira mobilis</name>
    <dbReference type="NCBI Taxonomy" id="195064"/>
    <lineage>
        <taxon>Bacteria</taxon>
        <taxon>Pseudomonadati</taxon>
        <taxon>Pseudomonadota</taxon>
        <taxon>Gammaproteobacteria</taxon>
        <taxon>Chromatiales</taxon>
        <taxon>Ectothiorhodospiraceae</taxon>
        <taxon>Ectothiorhodospira</taxon>
    </lineage>
</organism>
<dbReference type="Proteomes" id="UP000199556">
    <property type="component" value="Unassembled WGS sequence"/>
</dbReference>
<protein>
    <submittedName>
        <fullName evidence="2">ABC-type uncharacterized transport system, substrate-binding protein</fullName>
    </submittedName>
</protein>
<dbReference type="EMBL" id="FOUO01000009">
    <property type="protein sequence ID" value="SFM54943.1"/>
    <property type="molecule type" value="Genomic_DNA"/>
</dbReference>
<evidence type="ECO:0000313" key="2">
    <source>
        <dbReference type="EMBL" id="SFM54943.1"/>
    </source>
</evidence>
<keyword evidence="1" id="KW-0732">Signal</keyword>
<dbReference type="STRING" id="195064.SAMN05421721_10954"/>
<dbReference type="Gene3D" id="3.40.50.2300">
    <property type="match status" value="1"/>
</dbReference>